<sequence>MAVSISWREPRAAVEFSSPSASRHVSWSVSAALSHVSTSLTLAEETILPVTVPSAEIESLRRSSASPMTELQTSIAFCRRASCSALARSLEGKLESLDSSSMATRSESLKRSSGSVVLDSGNEDMEEKQEVG</sequence>
<evidence type="ECO:0000313" key="3">
    <source>
        <dbReference type="Proteomes" id="UP001374535"/>
    </source>
</evidence>
<organism evidence="2 3">
    <name type="scientific">Vigna mungo</name>
    <name type="common">Black gram</name>
    <name type="synonym">Phaseolus mungo</name>
    <dbReference type="NCBI Taxonomy" id="3915"/>
    <lineage>
        <taxon>Eukaryota</taxon>
        <taxon>Viridiplantae</taxon>
        <taxon>Streptophyta</taxon>
        <taxon>Embryophyta</taxon>
        <taxon>Tracheophyta</taxon>
        <taxon>Spermatophyta</taxon>
        <taxon>Magnoliopsida</taxon>
        <taxon>eudicotyledons</taxon>
        <taxon>Gunneridae</taxon>
        <taxon>Pentapetalae</taxon>
        <taxon>rosids</taxon>
        <taxon>fabids</taxon>
        <taxon>Fabales</taxon>
        <taxon>Fabaceae</taxon>
        <taxon>Papilionoideae</taxon>
        <taxon>50 kb inversion clade</taxon>
        <taxon>NPAAA clade</taxon>
        <taxon>indigoferoid/millettioid clade</taxon>
        <taxon>Phaseoleae</taxon>
        <taxon>Vigna</taxon>
    </lineage>
</organism>
<keyword evidence="3" id="KW-1185">Reference proteome</keyword>
<proteinExistence type="predicted"/>
<dbReference type="Proteomes" id="UP001374535">
    <property type="component" value="Chromosome 1"/>
</dbReference>
<dbReference type="AlphaFoldDB" id="A0AAQ3P8K2"/>
<protein>
    <submittedName>
        <fullName evidence="2">Uncharacterized protein</fullName>
    </submittedName>
</protein>
<accession>A0AAQ3P8K2</accession>
<feature type="compositionally biased region" description="Acidic residues" evidence="1">
    <location>
        <begin position="121"/>
        <end position="132"/>
    </location>
</feature>
<evidence type="ECO:0000256" key="1">
    <source>
        <dbReference type="SAM" id="MobiDB-lite"/>
    </source>
</evidence>
<feature type="compositionally biased region" description="Polar residues" evidence="1">
    <location>
        <begin position="97"/>
        <end position="115"/>
    </location>
</feature>
<reference evidence="2 3" key="1">
    <citation type="journal article" date="2023" name="Life. Sci Alliance">
        <title>Evolutionary insights into 3D genome organization and epigenetic landscape of Vigna mungo.</title>
        <authorList>
            <person name="Junaid A."/>
            <person name="Singh B."/>
            <person name="Bhatia S."/>
        </authorList>
    </citation>
    <scope>NUCLEOTIDE SEQUENCE [LARGE SCALE GENOMIC DNA]</scope>
    <source>
        <strain evidence="2">Urdbean</strain>
    </source>
</reference>
<dbReference type="EMBL" id="CP144700">
    <property type="protein sequence ID" value="WVZ23045.1"/>
    <property type="molecule type" value="Genomic_DNA"/>
</dbReference>
<feature type="region of interest" description="Disordered" evidence="1">
    <location>
        <begin position="93"/>
        <end position="132"/>
    </location>
</feature>
<gene>
    <name evidence="2" type="ORF">V8G54_001589</name>
</gene>
<name>A0AAQ3P8K2_VIGMU</name>
<evidence type="ECO:0000313" key="2">
    <source>
        <dbReference type="EMBL" id="WVZ23045.1"/>
    </source>
</evidence>